<name>A0ABP0HBV3_9DINO</name>
<evidence type="ECO:0000313" key="2">
    <source>
        <dbReference type="Proteomes" id="UP001642484"/>
    </source>
</evidence>
<accession>A0ABP0HBV3</accession>
<keyword evidence="2" id="KW-1185">Reference proteome</keyword>
<gene>
    <name evidence="1" type="ORF">CCMP2556_LOCUS838</name>
</gene>
<protein>
    <submittedName>
        <fullName evidence="1">Uncharacterized protein</fullName>
    </submittedName>
</protein>
<proteinExistence type="predicted"/>
<dbReference type="Proteomes" id="UP001642484">
    <property type="component" value="Unassembled WGS sequence"/>
</dbReference>
<reference evidence="1 2" key="1">
    <citation type="submission" date="2024-02" db="EMBL/GenBank/DDBJ databases">
        <authorList>
            <person name="Chen Y."/>
            <person name="Shah S."/>
            <person name="Dougan E. K."/>
            <person name="Thang M."/>
            <person name="Chan C."/>
        </authorList>
    </citation>
    <scope>NUCLEOTIDE SEQUENCE [LARGE SCALE GENOMIC DNA]</scope>
</reference>
<comment type="caution">
    <text evidence="1">The sequence shown here is derived from an EMBL/GenBank/DDBJ whole genome shotgun (WGS) entry which is preliminary data.</text>
</comment>
<evidence type="ECO:0000313" key="1">
    <source>
        <dbReference type="EMBL" id="CAK8987347.1"/>
    </source>
</evidence>
<sequence>MDQLTVLNLLLSLTKRAPAPIAAAGAYEVVKGVSNVALVPRRNKIMNFLRPLVEHEGENPLLTNIRTGGLKSP</sequence>
<organism evidence="1 2">
    <name type="scientific">Durusdinium trenchii</name>
    <dbReference type="NCBI Taxonomy" id="1381693"/>
    <lineage>
        <taxon>Eukaryota</taxon>
        <taxon>Sar</taxon>
        <taxon>Alveolata</taxon>
        <taxon>Dinophyceae</taxon>
        <taxon>Suessiales</taxon>
        <taxon>Symbiodiniaceae</taxon>
        <taxon>Durusdinium</taxon>
    </lineage>
</organism>
<dbReference type="EMBL" id="CAXAMN010000259">
    <property type="protein sequence ID" value="CAK8987347.1"/>
    <property type="molecule type" value="Genomic_DNA"/>
</dbReference>